<protein>
    <submittedName>
        <fullName evidence="1">Uncharacterized protein</fullName>
    </submittedName>
</protein>
<dbReference type="Proteomes" id="UP000023351">
    <property type="component" value="Unassembled WGS sequence"/>
</dbReference>
<dbReference type="EMBL" id="JAOJ01000003">
    <property type="protein sequence ID" value="EUA67357.1"/>
    <property type="molecule type" value="Genomic_DNA"/>
</dbReference>
<name>X8DFG7_9MYCO</name>
<comment type="caution">
    <text evidence="1">The sequence shown here is derived from an EMBL/GenBank/DDBJ whole genome shotgun (WGS) entry which is preliminary data.</text>
</comment>
<proteinExistence type="predicted"/>
<gene>
    <name evidence="1" type="ORF">I540_5145</name>
</gene>
<dbReference type="AlphaFoldDB" id="X8DFG7"/>
<sequence length="76" mass="7319">MTASVAACRPASRLGSCVGAVNGESNADTAAPLAQMLSAGICAACVRSLAVGWAASCDIDGIDSLTTGISAETSDG</sequence>
<evidence type="ECO:0000313" key="2">
    <source>
        <dbReference type="Proteomes" id="UP000023351"/>
    </source>
</evidence>
<evidence type="ECO:0000313" key="1">
    <source>
        <dbReference type="EMBL" id="EUA67357.1"/>
    </source>
</evidence>
<organism evidence="1 2">
    <name type="scientific">Mycobacteroides abscessus subsp. bolletii 1513</name>
    <dbReference type="NCBI Taxonomy" id="1299321"/>
    <lineage>
        <taxon>Bacteria</taxon>
        <taxon>Bacillati</taxon>
        <taxon>Actinomycetota</taxon>
        <taxon>Actinomycetes</taxon>
        <taxon>Mycobacteriales</taxon>
        <taxon>Mycobacteriaceae</taxon>
        <taxon>Mycobacteroides</taxon>
        <taxon>Mycobacteroides abscessus</taxon>
    </lineage>
</organism>
<accession>X8DFG7</accession>
<reference evidence="1 2" key="1">
    <citation type="submission" date="2013-12" db="EMBL/GenBank/DDBJ databases">
        <authorList>
            <person name="Zelazny A."/>
            <person name="Olivier K."/>
            <person name="Holland S."/>
            <person name="Lenaerts A."/>
            <person name="Ordway D."/>
            <person name="DeGroote M.A."/>
            <person name="Parker T."/>
            <person name="Sizemore C."/>
            <person name="Tallon L.J."/>
            <person name="Sadzewicz L.K."/>
            <person name="Sengamalay N."/>
            <person name="Fraser C.M."/>
            <person name="Hine E."/>
            <person name="Shefchek K.A."/>
            <person name="Das S.P."/>
            <person name="Tettelin H."/>
        </authorList>
    </citation>
    <scope>NUCLEOTIDE SEQUENCE [LARGE SCALE GENOMIC DNA]</scope>
    <source>
        <strain evidence="1 2">1513</strain>
    </source>
</reference>